<protein>
    <submittedName>
        <fullName evidence="1">Uncharacterized protein</fullName>
    </submittedName>
</protein>
<dbReference type="EMBL" id="BMAU01021429">
    <property type="protein sequence ID" value="GFY34901.1"/>
    <property type="molecule type" value="Genomic_DNA"/>
</dbReference>
<comment type="caution">
    <text evidence="1">The sequence shown here is derived from an EMBL/GenBank/DDBJ whole genome shotgun (WGS) entry which is preliminary data.</text>
</comment>
<dbReference type="AlphaFoldDB" id="A0A8X6WJE3"/>
<evidence type="ECO:0000313" key="1">
    <source>
        <dbReference type="EMBL" id="GFY34901.1"/>
    </source>
</evidence>
<keyword evidence="2" id="KW-1185">Reference proteome</keyword>
<reference evidence="1" key="1">
    <citation type="submission" date="2020-08" db="EMBL/GenBank/DDBJ databases">
        <title>Multicomponent nature underlies the extraordinary mechanical properties of spider dragline silk.</title>
        <authorList>
            <person name="Kono N."/>
            <person name="Nakamura H."/>
            <person name="Mori M."/>
            <person name="Yoshida Y."/>
            <person name="Ohtoshi R."/>
            <person name="Malay A.D."/>
            <person name="Moran D.A.P."/>
            <person name="Tomita M."/>
            <person name="Numata K."/>
            <person name="Arakawa K."/>
        </authorList>
    </citation>
    <scope>NUCLEOTIDE SEQUENCE</scope>
</reference>
<organism evidence="1 2">
    <name type="scientific">Trichonephila clavipes</name>
    <name type="common">Golden silk orbweaver</name>
    <name type="synonym">Nephila clavipes</name>
    <dbReference type="NCBI Taxonomy" id="2585209"/>
    <lineage>
        <taxon>Eukaryota</taxon>
        <taxon>Metazoa</taxon>
        <taxon>Ecdysozoa</taxon>
        <taxon>Arthropoda</taxon>
        <taxon>Chelicerata</taxon>
        <taxon>Arachnida</taxon>
        <taxon>Araneae</taxon>
        <taxon>Araneomorphae</taxon>
        <taxon>Entelegynae</taxon>
        <taxon>Araneoidea</taxon>
        <taxon>Nephilidae</taxon>
        <taxon>Trichonephila</taxon>
    </lineage>
</organism>
<evidence type="ECO:0000313" key="2">
    <source>
        <dbReference type="Proteomes" id="UP000887159"/>
    </source>
</evidence>
<proteinExistence type="predicted"/>
<gene>
    <name evidence="1" type="ORF">TNCV_154741</name>
</gene>
<name>A0A8X6WJE3_TRICX</name>
<dbReference type="Proteomes" id="UP000887159">
    <property type="component" value="Unassembled WGS sequence"/>
</dbReference>
<accession>A0A8X6WJE3</accession>
<sequence>MNKIQQALAGLDYCTTTVPSEEFVAADDDKMCTAPVIADKDILEFVQSSKNIVHTHSDDESEMNNSTPVPTSFEMRNITKNILSYLDAHSNGEMNHKMDDIEHFVAKKTMQRKMLFSKNSINV</sequence>